<evidence type="ECO:0000313" key="2">
    <source>
        <dbReference type="EMBL" id="USJ23539.1"/>
    </source>
</evidence>
<evidence type="ECO:0000313" key="3">
    <source>
        <dbReference type="Proteomes" id="UP001055460"/>
    </source>
</evidence>
<dbReference type="AlphaFoldDB" id="A0A9Q8Y9D5"/>
<dbReference type="Pfam" id="PF11453">
    <property type="entry name" value="DUF2950"/>
    <property type="match status" value="1"/>
</dbReference>
<sequence>MTKRVHDLLLSSFAAAVLASGSATVASAQDPAAHTPLSDYAAASDPPAFDTPEQAIDAFKAAVGSGDFDKLANLVGLDAAKAKTSDGVMDAYADIQAGVKKKVAVQDVENRKVLEIGEVLWPFPFPIAKGDDGKWAFDTYTGLEEIANRLVGRNELDTIATVRAYVEAQEEYAQEDHDGDGVLEYAQKLISSEGKTDGLYWPAGEGQPQSPAGEALADGAVLARAQAGKGYFGYRYRVLTSQGDNIAGGKFDYIINGNMIAGFALVAWPVKYGATGVHTFVVNRNGTVYQADLGDKTESVAEGIRQFNPNDNWQVVED</sequence>
<protein>
    <submittedName>
        <fullName evidence="2">DUF2950 domain-containing protein</fullName>
    </submittedName>
</protein>
<accession>A0A9Q8Y9D5</accession>
<name>A0A9Q8Y9D5_ENSAD</name>
<dbReference type="RefSeq" id="WP_089043225.1">
    <property type="nucleotide sequence ID" value="NZ_CP098807.1"/>
</dbReference>
<gene>
    <name evidence="2" type="ORF">NE863_00660</name>
</gene>
<feature type="chain" id="PRO_5040120283" evidence="1">
    <location>
        <begin position="29"/>
        <end position="318"/>
    </location>
</feature>
<dbReference type="Proteomes" id="UP001055460">
    <property type="component" value="Chromosome"/>
</dbReference>
<proteinExistence type="predicted"/>
<evidence type="ECO:0000256" key="1">
    <source>
        <dbReference type="SAM" id="SignalP"/>
    </source>
</evidence>
<keyword evidence="1" id="KW-0732">Signal</keyword>
<dbReference type="EMBL" id="CP098807">
    <property type="protein sequence ID" value="USJ23539.1"/>
    <property type="molecule type" value="Genomic_DNA"/>
</dbReference>
<dbReference type="InterPro" id="IPR021556">
    <property type="entry name" value="DUF2950"/>
</dbReference>
<feature type="signal peptide" evidence="1">
    <location>
        <begin position="1"/>
        <end position="28"/>
    </location>
</feature>
<reference evidence="2" key="1">
    <citation type="submission" date="2022-06" db="EMBL/GenBank/DDBJ databases">
        <title>Physiological and biochemical characterization and genomic elucidation of a strain of the genus Ensifer adhaerens M8 that combines arsenic oxidation and chromium reduction.</title>
        <authorList>
            <person name="Li X."/>
            <person name="Yu c."/>
        </authorList>
    </citation>
    <scope>NUCLEOTIDE SEQUENCE</scope>
    <source>
        <strain evidence="2">M8</strain>
    </source>
</reference>
<organism evidence="2 3">
    <name type="scientific">Ensifer adhaerens</name>
    <name type="common">Sinorhizobium morelense</name>
    <dbReference type="NCBI Taxonomy" id="106592"/>
    <lineage>
        <taxon>Bacteria</taxon>
        <taxon>Pseudomonadati</taxon>
        <taxon>Pseudomonadota</taxon>
        <taxon>Alphaproteobacteria</taxon>
        <taxon>Hyphomicrobiales</taxon>
        <taxon>Rhizobiaceae</taxon>
        <taxon>Sinorhizobium/Ensifer group</taxon>
        <taxon>Ensifer</taxon>
    </lineage>
</organism>